<evidence type="ECO:0000313" key="4">
    <source>
        <dbReference type="Proteomes" id="UP001575105"/>
    </source>
</evidence>
<dbReference type="PANTHER" id="PTHR10569">
    <property type="entry name" value="GLYCOGEN DEBRANCHING ENZYME"/>
    <property type="match status" value="1"/>
</dbReference>
<dbReference type="Pfam" id="PF06202">
    <property type="entry name" value="GDE_C"/>
    <property type="match status" value="1"/>
</dbReference>
<feature type="domain" description="Glycogen debranching enzyme C-terminal" evidence="1">
    <location>
        <begin position="319"/>
        <end position="728"/>
    </location>
</feature>
<organism evidence="3 4">
    <name type="scientific">Natronomicrosphaera hydrolytica</name>
    <dbReference type="NCBI Taxonomy" id="3242702"/>
    <lineage>
        <taxon>Bacteria</taxon>
        <taxon>Pseudomonadati</taxon>
        <taxon>Planctomycetota</taxon>
        <taxon>Phycisphaerae</taxon>
        <taxon>Phycisphaerales</taxon>
        <taxon>Phycisphaeraceae</taxon>
        <taxon>Natronomicrosphaera</taxon>
    </lineage>
</organism>
<keyword evidence="4" id="KW-1185">Reference proteome</keyword>
<accession>A0ABV4UBB0</accession>
<dbReference type="InterPro" id="IPR012341">
    <property type="entry name" value="6hp_glycosidase-like_sf"/>
</dbReference>
<gene>
    <name evidence="3" type="ORF">ACERK3_15270</name>
</gene>
<dbReference type="Gene3D" id="1.50.10.10">
    <property type="match status" value="1"/>
</dbReference>
<sequence length="739" mass="82324">MNDMNWRTHDIEAGDDPTKLIDAEWLLTNGTGGYAMGTALGCPTRRYHGLLVAATQPPAGRMLAVNQMWEQLVLRRVEDADALLRPPTVAQPLEFSTLAFAGDAGLVFAPQGHAMLQTFERGLSVKWTYQWGRISFERELFLHWKQQAITLRYRIRGLDEAGARATLRLQPMLTLRDFHATLRRGHSGAFRFEARRDRLIVRRDGQAVTFACPGSRFEPNEHWWYNVHYPLDAERGQDCHEDYFVPGLMEVELDATAESEVLLTAALGEQPAKPMPNADARSQHLMPMRERVSGFSSLVSRSGKPETNNQKPETTLAIAADDFVVDRAIGDEKLSTIIAGYPWFGDWGRDTFIALPGLLLDTGRCDEARAVLRAFARSIRDGLVPNRFDDYDASAAHYNTVDASLWFINAALKYLEATGDDKAWHDWLAHACLDIVHHYQHGTGGDVTLDTGETRPLIGMDDDGLIFAGTNHTQLTWMDAACGDVVFTPRPGKCVEINALWHHALCALADHLDQRPLKSAGKQSDATASNAISPADLRKLADKVKRSFNKRFWNAEGKCLYDHIADDGHTIPRIDTSIRPNQAFVVASAYCPLPVTKQRQVLKAVRDQLLTPVGLRTLPDDDRAYHPHYTGDQFRRDEAYHQGTIWPWLIGAYAEGVLRVGKFSDKARKEAMLAIAPLLEHLQSETSPPAPGGVGQLAEIYEAQPDSHANHRPVGCPAQAWSVAEVLRICKLASSKTKP</sequence>
<evidence type="ECO:0000259" key="2">
    <source>
        <dbReference type="Pfam" id="PF12439"/>
    </source>
</evidence>
<dbReference type="Pfam" id="PF12439">
    <property type="entry name" value="GDE_N"/>
    <property type="match status" value="1"/>
</dbReference>
<feature type="domain" description="Glycogen debranching enzyme bacterial and archaeal type N-terminal" evidence="2">
    <location>
        <begin position="24"/>
        <end position="256"/>
    </location>
</feature>
<reference evidence="3 4" key="1">
    <citation type="submission" date="2024-08" db="EMBL/GenBank/DDBJ databases">
        <title>Whole-genome sequencing of halo(alkali)philic microorganisms from hypersaline lakes.</title>
        <authorList>
            <person name="Sorokin D.Y."/>
            <person name="Merkel A.Y."/>
            <person name="Messina E."/>
            <person name="Yakimov M."/>
        </authorList>
    </citation>
    <scope>NUCLEOTIDE SEQUENCE [LARGE SCALE GENOMIC DNA]</scope>
    <source>
        <strain evidence="3 4">AB-hyl4</strain>
    </source>
</reference>
<evidence type="ECO:0000259" key="1">
    <source>
        <dbReference type="Pfam" id="PF06202"/>
    </source>
</evidence>
<name>A0ABV4UBB0_9BACT</name>
<dbReference type="Proteomes" id="UP001575105">
    <property type="component" value="Unassembled WGS sequence"/>
</dbReference>
<evidence type="ECO:0000313" key="3">
    <source>
        <dbReference type="EMBL" id="MFA9479648.1"/>
    </source>
</evidence>
<dbReference type="InterPro" id="IPR024742">
    <property type="entry name" value="Glycogen_debranch_N"/>
</dbReference>
<dbReference type="InterPro" id="IPR010401">
    <property type="entry name" value="AGL/Gdb1"/>
</dbReference>
<dbReference type="PANTHER" id="PTHR10569:SF2">
    <property type="entry name" value="GLYCOGEN DEBRANCHING ENZYME"/>
    <property type="match status" value="1"/>
</dbReference>
<dbReference type="SUPFAM" id="SSF48208">
    <property type="entry name" value="Six-hairpin glycosidases"/>
    <property type="match status" value="1"/>
</dbReference>
<dbReference type="InterPro" id="IPR008928">
    <property type="entry name" value="6-hairpin_glycosidase_sf"/>
</dbReference>
<comment type="caution">
    <text evidence="3">The sequence shown here is derived from an EMBL/GenBank/DDBJ whole genome shotgun (WGS) entry which is preliminary data.</text>
</comment>
<dbReference type="EMBL" id="JBGUBD010000010">
    <property type="protein sequence ID" value="MFA9479648.1"/>
    <property type="molecule type" value="Genomic_DNA"/>
</dbReference>
<proteinExistence type="predicted"/>
<dbReference type="RefSeq" id="WP_425346573.1">
    <property type="nucleotide sequence ID" value="NZ_JBGUBD010000010.1"/>
</dbReference>
<protein>
    <submittedName>
        <fullName evidence="3">Amylo-alpha-1,6-glucosidase</fullName>
    </submittedName>
</protein>
<dbReference type="InterPro" id="IPR032790">
    <property type="entry name" value="GDE_C"/>
</dbReference>